<evidence type="ECO:0000313" key="3">
    <source>
        <dbReference type="EMBL" id="MBX15614.1"/>
    </source>
</evidence>
<feature type="compositionally biased region" description="Polar residues" evidence="1">
    <location>
        <begin position="1484"/>
        <end position="1493"/>
    </location>
</feature>
<proteinExistence type="predicted"/>
<dbReference type="Pfam" id="PF00249">
    <property type="entry name" value="Myb_DNA-binding"/>
    <property type="match status" value="2"/>
</dbReference>
<dbReference type="InterPro" id="IPR001005">
    <property type="entry name" value="SANT/Myb"/>
</dbReference>
<dbReference type="PROSITE" id="PS51293">
    <property type="entry name" value="SANT"/>
    <property type="match status" value="2"/>
</dbReference>
<dbReference type="CDD" id="cd00167">
    <property type="entry name" value="SANT"/>
    <property type="match status" value="1"/>
</dbReference>
<evidence type="ECO:0000256" key="1">
    <source>
        <dbReference type="SAM" id="MobiDB-lite"/>
    </source>
</evidence>
<dbReference type="PANTHER" id="PTHR47340">
    <property type="entry name" value="DUPLICATED HOMEODOMAIN-LIKE SUPERFAMILY PROTEIN"/>
    <property type="match status" value="1"/>
</dbReference>
<dbReference type="SMART" id="SM00717">
    <property type="entry name" value="SANT"/>
    <property type="match status" value="2"/>
</dbReference>
<organism evidence="3">
    <name type="scientific">Rhizophora mucronata</name>
    <name type="common">Asiatic mangrove</name>
    <dbReference type="NCBI Taxonomy" id="61149"/>
    <lineage>
        <taxon>Eukaryota</taxon>
        <taxon>Viridiplantae</taxon>
        <taxon>Streptophyta</taxon>
        <taxon>Embryophyta</taxon>
        <taxon>Tracheophyta</taxon>
        <taxon>Spermatophyta</taxon>
        <taxon>Magnoliopsida</taxon>
        <taxon>eudicotyledons</taxon>
        <taxon>Gunneridae</taxon>
        <taxon>Pentapetalae</taxon>
        <taxon>rosids</taxon>
        <taxon>fabids</taxon>
        <taxon>Malpighiales</taxon>
        <taxon>Rhizophoraceae</taxon>
        <taxon>Rhizophora</taxon>
    </lineage>
</organism>
<feature type="domain" description="SANT" evidence="2">
    <location>
        <begin position="809"/>
        <end position="860"/>
    </location>
</feature>
<feature type="region of interest" description="Disordered" evidence="1">
    <location>
        <begin position="1450"/>
        <end position="1511"/>
    </location>
</feature>
<reference evidence="3" key="1">
    <citation type="submission" date="2018-02" db="EMBL/GenBank/DDBJ databases">
        <title>Rhizophora mucronata_Transcriptome.</title>
        <authorList>
            <person name="Meera S.P."/>
            <person name="Sreeshan A."/>
            <person name="Augustine A."/>
        </authorList>
    </citation>
    <scope>NUCLEOTIDE SEQUENCE</scope>
    <source>
        <tissue evidence="3">Leaf</tissue>
    </source>
</reference>
<accession>A0A2P2LCB4</accession>
<dbReference type="InterPro" id="IPR017884">
    <property type="entry name" value="SANT_dom"/>
</dbReference>
<feature type="region of interest" description="Disordered" evidence="1">
    <location>
        <begin position="18"/>
        <end position="140"/>
    </location>
</feature>
<name>A0A2P2LCB4_RHIMU</name>
<dbReference type="Gene3D" id="1.20.58.1880">
    <property type="match status" value="1"/>
</dbReference>
<feature type="region of interest" description="Disordered" evidence="1">
    <location>
        <begin position="458"/>
        <end position="480"/>
    </location>
</feature>
<protein>
    <recommendedName>
        <fullName evidence="2">SANT domain-containing protein</fullName>
    </recommendedName>
</protein>
<dbReference type="EMBL" id="GGEC01035130">
    <property type="protein sequence ID" value="MBX15614.1"/>
    <property type="molecule type" value="Transcribed_RNA"/>
</dbReference>
<feature type="compositionally biased region" description="Low complexity" evidence="1">
    <location>
        <begin position="211"/>
        <end position="232"/>
    </location>
</feature>
<dbReference type="Gene3D" id="1.10.10.60">
    <property type="entry name" value="Homeodomain-like"/>
    <property type="match status" value="1"/>
</dbReference>
<feature type="compositionally biased region" description="Basic and acidic residues" evidence="1">
    <location>
        <begin position="1455"/>
        <end position="1477"/>
    </location>
</feature>
<dbReference type="SUPFAM" id="SSF46689">
    <property type="entry name" value="Homeodomain-like"/>
    <property type="match status" value="2"/>
</dbReference>
<evidence type="ECO:0000259" key="2">
    <source>
        <dbReference type="PROSITE" id="PS51293"/>
    </source>
</evidence>
<dbReference type="PANTHER" id="PTHR47340:SF1">
    <property type="entry name" value="DUPLICATED HOMEODOMAIN-LIKE SUPERFAMILY PROTEIN"/>
    <property type="match status" value="1"/>
</dbReference>
<feature type="region of interest" description="Disordered" evidence="1">
    <location>
        <begin position="207"/>
        <end position="275"/>
    </location>
</feature>
<dbReference type="EMBL" id="GGEC01035132">
    <property type="protein sequence ID" value="MBX15616.1"/>
    <property type="molecule type" value="Transcribed_RNA"/>
</dbReference>
<dbReference type="InterPro" id="IPR009057">
    <property type="entry name" value="Homeodomain-like_sf"/>
</dbReference>
<feature type="domain" description="SANT" evidence="2">
    <location>
        <begin position="1024"/>
        <end position="1072"/>
    </location>
</feature>
<sequence length="1724" mass="188796">MPPEPFLWDRKDFLKERKYERSESSSLVSTPPPRWRDSSSHYGSSRDFGRWGGSNEFRRLPGHGRQGGWHPFAEESGHGYAPSRCNDKMLEDENYRPSVSRDENYNRSSKEHRGSLSQRDLKGYSWEMSNGSPNMPSRLHDVSNVHRSVDDMLTSSTLPPTHSEFVNTWEQLHLKDQHDNSKMDGVNGLGTGQRCDKDNSLDWKPLKWNRSGSLSSRGSGFSHSSSSKSIGGADSGEGKAELRPKNVILVQSPSADAAARVTSVAPSEETTSRKKPRLNWGEGLAKYEKKKVEGPEVSASKDGAIISVVNAEPILCQSSNLADKSPRVPGFSDCASPATPSSVACSSSPGIEEKTSGKAMNGDIDATNLCSSHNVGSQNHLEGISFNLEKLDISSISNLGTSLIELLQSDDPNSMDSCFVRSSAIKKLLLLRNEVSKALEITESEIDSLENELKSLKFEPGSRRHNPATSSSFPGEGSATPFNGHSPTFNKTTCPCPLQVLSCNNENVQKFPLCNGAIQDAEASIKCCDIDSPGTATSKFVEPESLTLAAPPVDMMKHAETTADLDVVQPTNMWSKHLLPCTNEEATAVFACQDVHRLIESKSSAASSTDASLHIDGVDNLCKQILASNKELAVQASEVFTKLLPKDHCKIDLYGMVNSSSWQSDALVKEKFANRKQFLRFKERVITLKFKAFHHLWKEDMRLLSVRKFRAKSHKKSELSLRTTHIAYQKHRSSHRSRFPSPAGSVSVVPTIDMPDVSSVLLSDGQVKLYRDTLKMPALILDKKEKLASRFISINGLVEDPCGVEKERASINPWTPEEREIFIEKLATFGKDFRKIASFLDHKTTADCVQFYYKNHKSDCFEKTKKIKEVKSSTNYLVASNKKWNREINAASLDILGAASVIAADADNAMRRQKMYSGRIFLGGYGDMKTSQSGEGILERSRNFNATQHNSETAAADVLAGICGSMSSEAMSSCGTTSVDPGESYWEMKSQKFDSVMKQPSTSDVTQNVEQEDCSDDSCEMDPTDWTDKEKSIFVQAVSSYGKDFAMISRCVRTRSRDQCKVFFSKARKCLGLDMVYPGPRDLGIPMSDDANGGGSDSEDACGLETSSVVCNYKLGSKTDEDLPLSSMHSKQEESDAVTGMHTDLSRSVDNKAKVAVDQESKVVDTLVHDECRMESIPELRCDIDKQTMNGFVHQPESVWASKVSTESVDVEGNKVAGDGTLAEPMHTGDALSAGLSYPHAMSVATVVGKVSMNGIRDDVKRQEISFPENGLSRQKGFLQGSNDCHLPVDSGSCSSMCQVSVELDSVENPSVSTLPPESNLATATSVFQNMVATRSEKIPNQDSLYVTCDLKDSSHKQEQESVIKDDFFQHLSGNPLLTCDKSSHVLRGFPRQIPTKKEMKEGISCRPLSGVQSQLNGGRNITNHFVSQDCFLQKCSGLKAQGELLHLPQNNEQSSDHGRDHSQTLSDTEKPCRNGDVKLFGQILSNPSSSQDRNPDVKENDGKGTHNPRLSSKTAALKFASHNNTDGNTALLKFDCDSGHGLDNVPIRSYGFWDGSRIQTGFSSLPDSAILLAKYPAAFGNYHASSAKLEQQALQAVVKSSEHNLNGISVVPPRDAGGSNGVGDYQTYRSHDATKAQPFTVEMKHRQDIFPEMQGRNGLEAISGIQQQGRGMVGMNVVGGILVGGPCAGVSDPVAAIKMQYAKADQCSGHNGTIMREEESWRV</sequence>
<feature type="compositionally biased region" description="Basic and acidic residues" evidence="1">
    <location>
        <begin position="1494"/>
        <end position="1505"/>
    </location>
</feature>
<feature type="compositionally biased region" description="Basic and acidic residues" evidence="1">
    <location>
        <begin position="85"/>
        <end position="122"/>
    </location>
</feature>